<proteinExistence type="predicted"/>
<feature type="region of interest" description="Disordered" evidence="1">
    <location>
        <begin position="119"/>
        <end position="138"/>
    </location>
</feature>
<reference evidence="3 4" key="1">
    <citation type="submission" date="2022-01" db="EMBL/GenBank/DDBJ databases">
        <title>Identification and Characterization of Corynebacterium sp.</title>
        <authorList>
            <person name="Luo Q."/>
            <person name="Qu P."/>
            <person name="Chen Q."/>
        </authorList>
    </citation>
    <scope>NUCLEOTIDE SEQUENCE [LARGE SCALE GENOMIC DNA]</scope>
    <source>
        <strain evidence="3 4">MC-12</strain>
    </source>
</reference>
<dbReference type="EMBL" id="JAKJKU010000003">
    <property type="protein sequence ID" value="MCF6774170.1"/>
    <property type="molecule type" value="Genomic_DNA"/>
</dbReference>
<accession>A0ABS9HMC4</accession>
<feature type="compositionally biased region" description="Polar residues" evidence="1">
    <location>
        <begin position="219"/>
        <end position="229"/>
    </location>
</feature>
<evidence type="ECO:0000256" key="1">
    <source>
        <dbReference type="SAM" id="MobiDB-lite"/>
    </source>
</evidence>
<feature type="region of interest" description="Disordered" evidence="1">
    <location>
        <begin position="1"/>
        <end position="102"/>
    </location>
</feature>
<sequence length="378" mass="39529">MPRSSDNWNNDKSTSDSDGFGYSHSSDGGGDAWGDAGERSNGGVPLKYGYQPNDNSQQSGSGSAAAKDANYDVTETTEFQPSPPGASAAQQGQYGQTYGQSQNGAQGYGQGYAQGYGASQQGQYQQPNQYSTQYGQGQQYGQQYSQGQQYGQQQYDQQQYPGSAAYGSRAGSASVGASSGSSGFPLGKVLALVAAVVALVAVVGLFFFGREQGWFNTSNNEASSSQSREVGQDNGNAQNPGNQGQNTTAGQNGSNGNDGQTSGRDTHGDSSNGGDDSTGRPQYPDLPSGVSPANESAANNEPAGNLNNVYVMGGVTTLPFARNVRDAFVQNYNKTGELNASLKDVYSPDLHRTYDMNCVDNGQFVRCDGGRNAIVIIS</sequence>
<keyword evidence="2" id="KW-0472">Membrane</keyword>
<dbReference type="RefSeq" id="WP_052722448.1">
    <property type="nucleotide sequence ID" value="NZ_JAFFSY010000002.1"/>
</dbReference>
<feature type="region of interest" description="Disordered" evidence="1">
    <location>
        <begin position="143"/>
        <end position="179"/>
    </location>
</feature>
<evidence type="ECO:0000313" key="4">
    <source>
        <dbReference type="Proteomes" id="UP001200604"/>
    </source>
</evidence>
<evidence type="ECO:0000256" key="2">
    <source>
        <dbReference type="SAM" id="Phobius"/>
    </source>
</evidence>
<keyword evidence="2" id="KW-0812">Transmembrane</keyword>
<evidence type="ECO:0000313" key="3">
    <source>
        <dbReference type="EMBL" id="MCF6774170.1"/>
    </source>
</evidence>
<comment type="caution">
    <text evidence="3">The sequence shown here is derived from an EMBL/GenBank/DDBJ whole genome shotgun (WGS) entry which is preliminary data.</text>
</comment>
<feature type="compositionally biased region" description="Low complexity" evidence="1">
    <location>
        <begin position="56"/>
        <end position="66"/>
    </location>
</feature>
<dbReference type="Proteomes" id="UP001200604">
    <property type="component" value="Unassembled WGS sequence"/>
</dbReference>
<feature type="compositionally biased region" description="Low complexity" evidence="1">
    <location>
        <begin position="291"/>
        <end position="305"/>
    </location>
</feature>
<keyword evidence="2" id="KW-1133">Transmembrane helix</keyword>
<feature type="transmembrane region" description="Helical" evidence="2">
    <location>
        <begin position="189"/>
        <end position="208"/>
    </location>
</feature>
<feature type="compositionally biased region" description="Low complexity" evidence="1">
    <location>
        <begin position="85"/>
        <end position="102"/>
    </location>
</feature>
<dbReference type="GeneID" id="92726833"/>
<keyword evidence="4" id="KW-1185">Reference proteome</keyword>
<organism evidence="3 4">
    <name type="scientific">Corynebacterium parakroppenstedtii</name>
    <dbReference type="NCBI Taxonomy" id="2828363"/>
    <lineage>
        <taxon>Bacteria</taxon>
        <taxon>Bacillati</taxon>
        <taxon>Actinomycetota</taxon>
        <taxon>Actinomycetes</taxon>
        <taxon>Mycobacteriales</taxon>
        <taxon>Corynebacteriaceae</taxon>
        <taxon>Corynebacterium</taxon>
    </lineage>
</organism>
<feature type="region of interest" description="Disordered" evidence="1">
    <location>
        <begin position="219"/>
        <end position="306"/>
    </location>
</feature>
<protein>
    <recommendedName>
        <fullName evidence="5">Secreted protein</fullName>
    </recommendedName>
</protein>
<name>A0ABS9HMC4_9CORY</name>
<feature type="compositionally biased region" description="Polar residues" evidence="1">
    <location>
        <begin position="1"/>
        <end position="12"/>
    </location>
</feature>
<gene>
    <name evidence="3" type="ORF">L3H44_07065</name>
</gene>
<feature type="compositionally biased region" description="Low complexity" evidence="1">
    <location>
        <begin position="232"/>
        <end position="257"/>
    </location>
</feature>
<evidence type="ECO:0008006" key="5">
    <source>
        <dbReference type="Google" id="ProtNLM"/>
    </source>
</evidence>